<dbReference type="AlphaFoldDB" id="A0A1U7J0X0"/>
<comment type="caution">
    <text evidence="2">The sequence shown here is derived from an EMBL/GenBank/DDBJ whole genome shotgun (WGS) entry which is preliminary data.</text>
</comment>
<dbReference type="InterPro" id="IPR025114">
    <property type="entry name" value="D27-like_C"/>
</dbReference>
<dbReference type="Pfam" id="PF13225">
    <property type="entry name" value="D27-like_C"/>
    <property type="match status" value="1"/>
</dbReference>
<accession>A0A1U7J0X0</accession>
<gene>
    <name evidence="2" type="ORF">NIES30_19690</name>
</gene>
<evidence type="ECO:0000313" key="2">
    <source>
        <dbReference type="EMBL" id="OKH45351.1"/>
    </source>
</evidence>
<reference evidence="2 3" key="1">
    <citation type="submission" date="2016-11" db="EMBL/GenBank/DDBJ databases">
        <title>Draft Genome Sequences of Nine Cyanobacterial Strains from Diverse Habitats.</title>
        <authorList>
            <person name="Zhu T."/>
            <person name="Hou S."/>
            <person name="Lu X."/>
            <person name="Hess W.R."/>
        </authorList>
    </citation>
    <scope>NUCLEOTIDE SEQUENCE [LARGE SCALE GENOMIC DNA]</scope>
    <source>
        <strain evidence="2 3">NIES-30</strain>
    </source>
</reference>
<organism evidence="2 3">
    <name type="scientific">Phormidium tenue NIES-30</name>
    <dbReference type="NCBI Taxonomy" id="549789"/>
    <lineage>
        <taxon>Bacteria</taxon>
        <taxon>Bacillati</taxon>
        <taxon>Cyanobacteriota</taxon>
        <taxon>Cyanophyceae</taxon>
        <taxon>Oscillatoriophycideae</taxon>
        <taxon>Oscillatoriales</taxon>
        <taxon>Oscillatoriaceae</taxon>
        <taxon>Phormidium</taxon>
    </lineage>
</organism>
<evidence type="ECO:0000313" key="3">
    <source>
        <dbReference type="Proteomes" id="UP000185557"/>
    </source>
</evidence>
<dbReference type="PANTHER" id="PTHR33591">
    <property type="entry name" value="BETA-CAROTENE ISOMERASE D27"/>
    <property type="match status" value="1"/>
</dbReference>
<dbReference type="GO" id="GO:0005506">
    <property type="term" value="F:iron ion binding"/>
    <property type="evidence" value="ECO:0007669"/>
    <property type="project" value="InterPro"/>
</dbReference>
<name>A0A1U7J0X0_9CYAN</name>
<proteinExistence type="predicted"/>
<dbReference type="STRING" id="549789.NIES30_19690"/>
<sequence>MASPPATGLGPTSEKAVYQDSVGDRLFIWLFSRKMAKAVGKDTTRSGYDGFVDLSTQIMQGRNAQQQQALVAVVLKSLVPAQVLWLIRNLFSPTQLVCELNAWFATLLFEWLVGPCEVKTVEFTDAQGRIRQQRSAVHIKKCRYLDESRCVGMCVNMCKLPTQRFFTEDFGIPLTMVPNFEDFSCEMIFGQPPPPLETEDAYKQPCLIDHCSLATRDPQPCPKVRN</sequence>
<dbReference type="PANTHER" id="PTHR33591:SF4">
    <property type="entry name" value="OS08G0114100 PROTEIN"/>
    <property type="match status" value="1"/>
</dbReference>
<protein>
    <recommendedName>
        <fullName evidence="1">Beta-carotene isomerase D27-like C-terminal domain-containing protein</fullName>
    </recommendedName>
</protein>
<dbReference type="EMBL" id="MRCG01000017">
    <property type="protein sequence ID" value="OKH45351.1"/>
    <property type="molecule type" value="Genomic_DNA"/>
</dbReference>
<keyword evidence="3" id="KW-1185">Reference proteome</keyword>
<dbReference type="Proteomes" id="UP000185557">
    <property type="component" value="Unassembled WGS sequence"/>
</dbReference>
<dbReference type="OrthoDB" id="5184564at2"/>
<evidence type="ECO:0000259" key="1">
    <source>
        <dbReference type="Pfam" id="PF13225"/>
    </source>
</evidence>
<feature type="domain" description="Beta-carotene isomerase D27-like C-terminal" evidence="1">
    <location>
        <begin position="111"/>
        <end position="197"/>
    </location>
</feature>
<dbReference type="RefSeq" id="WP_073610160.1">
    <property type="nucleotide sequence ID" value="NZ_MRCG01000017.1"/>
</dbReference>
<dbReference type="InterPro" id="IPR038938">
    <property type="entry name" value="D27-like"/>
</dbReference>